<organism evidence="1 2">
    <name type="scientific">Gossypium aridum</name>
    <name type="common">American cotton</name>
    <name type="synonym">Erioxylum aridum</name>
    <dbReference type="NCBI Taxonomy" id="34290"/>
    <lineage>
        <taxon>Eukaryota</taxon>
        <taxon>Viridiplantae</taxon>
        <taxon>Streptophyta</taxon>
        <taxon>Embryophyta</taxon>
        <taxon>Tracheophyta</taxon>
        <taxon>Spermatophyta</taxon>
        <taxon>Magnoliopsida</taxon>
        <taxon>eudicotyledons</taxon>
        <taxon>Gunneridae</taxon>
        <taxon>Pentapetalae</taxon>
        <taxon>rosids</taxon>
        <taxon>malvids</taxon>
        <taxon>Malvales</taxon>
        <taxon>Malvaceae</taxon>
        <taxon>Malvoideae</taxon>
        <taxon>Gossypium</taxon>
    </lineage>
</organism>
<dbReference type="Proteomes" id="UP000593577">
    <property type="component" value="Unassembled WGS sequence"/>
</dbReference>
<evidence type="ECO:0008006" key="3">
    <source>
        <dbReference type="Google" id="ProtNLM"/>
    </source>
</evidence>
<proteinExistence type="predicted"/>
<protein>
    <recommendedName>
        <fullName evidence="3">HMA domain-containing protein</fullName>
    </recommendedName>
</protein>
<dbReference type="AlphaFoldDB" id="A0A7J8XRD0"/>
<reference evidence="1 2" key="1">
    <citation type="journal article" date="2019" name="Genome Biol. Evol.">
        <title>Insights into the evolution of the New World diploid cottons (Gossypium, subgenus Houzingenia) based on genome sequencing.</title>
        <authorList>
            <person name="Grover C.E."/>
            <person name="Arick M.A. 2nd"/>
            <person name="Thrash A."/>
            <person name="Conover J.L."/>
            <person name="Sanders W.S."/>
            <person name="Peterson D.G."/>
            <person name="Frelichowski J.E."/>
            <person name="Scheffler J.A."/>
            <person name="Scheffler B.E."/>
            <person name="Wendel J.F."/>
        </authorList>
    </citation>
    <scope>NUCLEOTIDE SEQUENCE [LARGE SCALE GENOMIC DNA]</scope>
    <source>
        <strain evidence="1">185</strain>
        <tissue evidence="1">Leaf</tissue>
    </source>
</reference>
<keyword evidence="2" id="KW-1185">Reference proteome</keyword>
<gene>
    <name evidence="1" type="ORF">Goari_007341</name>
</gene>
<accession>A0A7J8XRD0</accession>
<sequence length="117" mass="13307">MSANMGCAQCREKVSKVTSKMTGRNFDGFHQLKNCGQIGLEQIGTFRIKEIVVQLAGLREYTVDVSNKQVVVKADFGFRWKLKNEFSKTEKRKYWHVLGVLKCLGLICFCKQIALAD</sequence>
<evidence type="ECO:0000313" key="2">
    <source>
        <dbReference type="Proteomes" id="UP000593577"/>
    </source>
</evidence>
<comment type="caution">
    <text evidence="1">The sequence shown here is derived from an EMBL/GenBank/DDBJ whole genome shotgun (WGS) entry which is preliminary data.</text>
</comment>
<evidence type="ECO:0000313" key="1">
    <source>
        <dbReference type="EMBL" id="MBA0689620.1"/>
    </source>
</evidence>
<name>A0A7J8XRD0_GOSAI</name>
<dbReference type="EMBL" id="JABFAA010000008">
    <property type="protein sequence ID" value="MBA0689620.1"/>
    <property type="molecule type" value="Genomic_DNA"/>
</dbReference>